<evidence type="ECO:0000313" key="4">
    <source>
        <dbReference type="Proteomes" id="UP000830198"/>
    </source>
</evidence>
<dbReference type="Proteomes" id="UP000830198">
    <property type="component" value="Chromosome"/>
</dbReference>
<sequence>MIIELVAKQQRKIAFFMLALLYFDVVIPRNALGAPVANSHFPRKLPAAVMKPEVIKTPVAPRLVPGRSRHSEALHPDIGGPTQPESQAFHSVNNDNMVDLFSGDFTYNIPLIDVGGYPVAIGYNSGISMDEEASWVGLGWNVNPGTITRNLRGIPDDFNGTDTIQKTATVKANKTVGVTVGGDVEIAGLPKMKDKGLKAGLGASLGVTHNNYRGFGIESGMNASINVGAKSMGSLTSALSFTNSSQEGITVGSSLSLQMGDKEAIESQSSPAGSITVGLAANTRSGLKALQLSSGMRQYGKALKNNPDKHTSIGTSVFSSEISFAHPSFTPTITLPYTSSLISVTAKLGVTTKILDGHIFASGYVAKQGIEPEDRHMAIPAYGYLNYQNADPSGGALLDFNREKEMVYREKPEVPNIAIPSYTYDVFSMSGEGTGGMFRAYRGDIGYVYDHRMKTKDKSGRFSGDLALGDLVHWGVDLNVNRSYTESGPWKSMNPLAPTIAFRKSNKQFEAAYFRNPGEKSVNAKAFYDNIGGDDVVAVELFQAGSSSPFITTTNVLNRYVNKQRVGQTTLAPDNVYKKERDKRTQVISYLTAGEAAVAGLSKYIDNYPINSYGANNCDMEFPSELDSSRHGLLGEYYAGRNFEQFLFSKVDTMINYLNVNDFNVGKPANAPGVSRNFSIRWTGRLKADVTGTYKLVTHTDDGVRLYINDSLFINRWNDHGIKPDTATVNMVAGEVYNIRLEYYQAKKKIAMQFRWMYAGLPLLPIGNRNFYLMPSKDTFTVGNGDLSREKRINDFRKKNHISEISVLNSDGRRYVYGIPVYNLKQKDVTFSVNPAGGNSKDGLVKYTPGLDNTVNNDKGNDHYFNSEEVPAYAHSFLLTGLLSPDYVDLTGDGISDDDRGDAVKFNYSKIAGIRNPYKWRTPYSDSAVYNEGLKTDYRDDRGSYVYGEKELWYLNSIESKNMIATFKLSDRDDQPSMDENGGTAPAKVLKKLEEINLYVKADYRKDPLKARPVKTVHFEYSYELCQGIKGSAGGKLTLKRIWFTYNGNNKVQRNPYVFNYNAHNPVYNNKSYDRWGNYKEAMQNPGSSAGNLITNAEYPYALQDSALAAKNAAAWTLDSIVLPSGGRVKIDYESDDYAYVQNRRAAQMFKIAGLSGDVPKTLSDLETKLYGGLKDYLYVSVNIPKPVNSNADLYARYLEGIDTLFFRINVKMPGDKFGNGNEYVSCYANMEPGTFGFYNNGRTMWLKLKAINQSGETDKLLSVYSPLAKASTQFLRLNLPSKAYPGSDVGDDIDFGDAVKVLLSQADNVLNMFASYDNTARIKGWANQIDTSRSFIRLNNPYYKKFGGGLRVKRVRTYDHWNAMTKQRESVYGQEYQYTTTRSVNGTEEVISSGVATFEPSIGGEENPWRLPIAYKEQVAALAPVGIGYTEKPLGETFYPSPSVGYSKVRVRTIHAKNVRSANGFEETCFYTSYDFPTLTDMSLLADSKKRYKPALSNFLRINACHFVAVSQGFKIELNDMNGKLRSRSSFSESNPQTPVSYTENFYKVDNQNSPVKHLNNTVMAIDEQGVIDSVASIGKDIELMMDMREQRSVTNALNLNLNGDNFTFPFPPVFLLPTLWNLAQREETKFQSVGATKIINRHGILDSIVVVDKGSRVSTKNMLFDAETGDPVLTRTYNEYDDPVYSFSMPAAWVYNGMSGAYKNINTILRNVYISQGRITRGLDTLVGAADYFAAGDEILIGSKQKTGGSDCFPEIATFAATSVLYAVDANAQTEGATPDIYFVDRDGVPFTGNDISMKVIRSGRRNIATEVGAFTSLGNPLVRNAAGYSLVLDNNRTLSSSVTTFGQFWKVADQLKAQTVMNCVPKTYAEYAGNDQCGTFYYSNADTSRFFQRSNCGRGYAPGAPVKYIVPAGSYASTISQADADAKAAADLTLNGQDYADMNGTCIPYYYSAGIDKDFTKKDCGVGGVGSVVPYHHPPGTDSSLVSQAQADSLALVKANIAGQANANAKGTCTYYNSIITDSIRKNDCPEGLLGTIVPVTIPAGTFTSPVSQADANTKALAAAQDTANAKGQCISPALVATVSWGCTDKGCTEQGGTLLTFNFPTPTTQQVTLLVGHVHNSVNGLFYQGSNLFTPPATAQPWGQNPEVPCIVRIPAGVTSYTAGPVIYQQGFEGNILHSWTCQSCQGPPVSLYVKSITSGVTTNFTLTNPTVQIFNLK</sequence>
<dbReference type="PROSITE" id="PS51820">
    <property type="entry name" value="PA14"/>
    <property type="match status" value="1"/>
</dbReference>
<accession>A0ABY4HUJ0</accession>
<dbReference type="InterPro" id="IPR046020">
    <property type="entry name" value="DUF5977"/>
</dbReference>
<dbReference type="SMART" id="SM00758">
    <property type="entry name" value="PA14"/>
    <property type="match status" value="1"/>
</dbReference>
<dbReference type="RefSeq" id="WP_247809376.1">
    <property type="nucleotide sequence ID" value="NZ_CP095855.1"/>
</dbReference>
<organism evidence="3 4">
    <name type="scientific">Chitinophaga filiformis</name>
    <name type="common">Myxococcus filiformis</name>
    <name type="synonym">Flexibacter filiformis</name>
    <dbReference type="NCBI Taxonomy" id="104663"/>
    <lineage>
        <taxon>Bacteria</taxon>
        <taxon>Pseudomonadati</taxon>
        <taxon>Bacteroidota</taxon>
        <taxon>Chitinophagia</taxon>
        <taxon>Chitinophagales</taxon>
        <taxon>Chitinophagaceae</taxon>
        <taxon>Chitinophaga</taxon>
    </lineage>
</organism>
<dbReference type="EMBL" id="CP095855">
    <property type="protein sequence ID" value="UPK67197.1"/>
    <property type="molecule type" value="Genomic_DNA"/>
</dbReference>
<protein>
    <submittedName>
        <fullName evidence="3">DUF5977 domain-containing protein</fullName>
    </submittedName>
</protein>
<proteinExistence type="predicted"/>
<feature type="domain" description="PA14" evidence="2">
    <location>
        <begin position="628"/>
        <end position="770"/>
    </location>
</feature>
<gene>
    <name evidence="3" type="ORF">MYF79_19850</name>
</gene>
<name>A0ABY4HUJ0_CHIFI</name>
<evidence type="ECO:0000256" key="1">
    <source>
        <dbReference type="SAM" id="MobiDB-lite"/>
    </source>
</evidence>
<dbReference type="Pfam" id="PF19404">
    <property type="entry name" value="DUF5977"/>
    <property type="match status" value="3"/>
</dbReference>
<keyword evidence="4" id="KW-1185">Reference proteome</keyword>
<feature type="region of interest" description="Disordered" evidence="1">
    <location>
        <begin position="67"/>
        <end position="89"/>
    </location>
</feature>
<dbReference type="Gene3D" id="3.90.182.10">
    <property type="entry name" value="Toxin - Anthrax Protective Antigen,domain 1"/>
    <property type="match status" value="1"/>
</dbReference>
<dbReference type="InterPro" id="IPR037524">
    <property type="entry name" value="PA14/GLEYA"/>
</dbReference>
<evidence type="ECO:0000313" key="3">
    <source>
        <dbReference type="EMBL" id="UPK67197.1"/>
    </source>
</evidence>
<dbReference type="Pfam" id="PF07691">
    <property type="entry name" value="PA14"/>
    <property type="match status" value="1"/>
</dbReference>
<evidence type="ECO:0000259" key="2">
    <source>
        <dbReference type="PROSITE" id="PS51820"/>
    </source>
</evidence>
<reference evidence="3 4" key="1">
    <citation type="submission" date="2022-04" db="EMBL/GenBank/DDBJ databases">
        <title>The arsenic-methylating capacity of Chitinophaga filiformis YT5 during chitin decomposition.</title>
        <authorList>
            <person name="Chen G."/>
            <person name="Liang Y."/>
        </authorList>
    </citation>
    <scope>NUCLEOTIDE SEQUENCE [LARGE SCALE GENOMIC DNA]</scope>
    <source>
        <strain evidence="3 4">YT5</strain>
    </source>
</reference>
<dbReference type="SUPFAM" id="SSF56988">
    <property type="entry name" value="Anthrax protective antigen"/>
    <property type="match status" value="1"/>
</dbReference>
<dbReference type="InterPro" id="IPR011658">
    <property type="entry name" value="PA14_dom"/>
</dbReference>